<gene>
    <name evidence="1" type="primary">ubiJ</name>
    <name evidence="3" type="ORF">NCTC11842_00909</name>
</gene>
<comment type="subcellular location">
    <subcellularLocation>
        <location evidence="1">Cytoplasm</location>
    </subcellularLocation>
</comment>
<evidence type="ECO:0000313" key="4">
    <source>
        <dbReference type="Proteomes" id="UP000250443"/>
    </source>
</evidence>
<dbReference type="InterPro" id="IPR036527">
    <property type="entry name" value="SCP2_sterol-bd_dom_sf"/>
</dbReference>
<dbReference type="Proteomes" id="UP000250443">
    <property type="component" value="Unassembled WGS sequence"/>
</dbReference>
<protein>
    <recommendedName>
        <fullName evidence="1">Ubiquinone biosynthesis accessory factor UbiJ</fullName>
    </recommendedName>
</protein>
<dbReference type="GO" id="GO:0006744">
    <property type="term" value="P:ubiquinone biosynthetic process"/>
    <property type="evidence" value="ECO:0007669"/>
    <property type="project" value="UniProtKB-UniRule"/>
</dbReference>
<dbReference type="PANTHER" id="PTHR38693">
    <property type="entry name" value="UBIQUINONE BIOSYNTHESIS PROTEIN UBIJ"/>
    <property type="match status" value="1"/>
</dbReference>
<sequence>MILLTQAVLAALERGLNPLLAMDAVAGRRLARLQGKVIAIDCAAPRFTLFILPAYDGLHFAAHHEAEVDCTLKAPASRLAQLALSQNKTAILHSTDVTLEGDSAALIELSDILQSLELDWEYELSRWLGPVPAALLGQFVRKGRGWTDQSHESLRQSLSDWLSEESRTLVGRREGDARFAEIDALRLTVDRLEARIARLAQRRHK</sequence>
<dbReference type="EMBL" id="UAUF01000008">
    <property type="protein sequence ID" value="SPZ02926.1"/>
    <property type="molecule type" value="Genomic_DNA"/>
</dbReference>
<organism evidence="3 4">
    <name type="scientific">Pseudomonas luteola</name>
    <dbReference type="NCBI Taxonomy" id="47886"/>
    <lineage>
        <taxon>Bacteria</taxon>
        <taxon>Pseudomonadati</taxon>
        <taxon>Pseudomonadota</taxon>
        <taxon>Gammaproteobacteria</taxon>
        <taxon>Pseudomonadales</taxon>
        <taxon>Pseudomonadaceae</taxon>
        <taxon>Pseudomonas</taxon>
    </lineage>
</organism>
<name>A0A2X2CB82_PSELU</name>
<reference evidence="3 4" key="1">
    <citation type="submission" date="2018-06" db="EMBL/GenBank/DDBJ databases">
        <authorList>
            <consortium name="Pathogen Informatics"/>
            <person name="Doyle S."/>
        </authorList>
    </citation>
    <scope>NUCLEOTIDE SEQUENCE [LARGE SCALE GENOMIC DNA]</scope>
    <source>
        <strain evidence="3 4">NCTC11842</strain>
    </source>
</reference>
<dbReference type="UniPathway" id="UPA00232"/>
<evidence type="ECO:0000259" key="2">
    <source>
        <dbReference type="Pfam" id="PF02036"/>
    </source>
</evidence>
<keyword evidence="1" id="KW-0963">Cytoplasm</keyword>
<proteinExistence type="inferred from homology"/>
<evidence type="ECO:0000313" key="3">
    <source>
        <dbReference type="EMBL" id="SPZ02926.1"/>
    </source>
</evidence>
<evidence type="ECO:0000256" key="1">
    <source>
        <dbReference type="HAMAP-Rule" id="MF_02215"/>
    </source>
</evidence>
<accession>A0A2X2CB82</accession>
<dbReference type="HAMAP" id="MF_02215">
    <property type="entry name" value="UbiJ"/>
    <property type="match status" value="1"/>
</dbReference>
<dbReference type="InterPro" id="IPR038989">
    <property type="entry name" value="UbiJ"/>
</dbReference>
<comment type="similarity">
    <text evidence="1">Belongs to the UbiJ family.</text>
</comment>
<dbReference type="GO" id="GO:0005737">
    <property type="term" value="C:cytoplasm"/>
    <property type="evidence" value="ECO:0007669"/>
    <property type="project" value="UniProtKB-SubCell"/>
</dbReference>
<dbReference type="SUPFAM" id="SSF55718">
    <property type="entry name" value="SCP-like"/>
    <property type="match status" value="1"/>
</dbReference>
<dbReference type="RefSeq" id="WP_010797017.1">
    <property type="nucleotide sequence ID" value="NZ_CP069262.1"/>
</dbReference>
<feature type="domain" description="SCP2" evidence="2">
    <location>
        <begin position="17"/>
        <end position="113"/>
    </location>
</feature>
<dbReference type="PANTHER" id="PTHR38693:SF1">
    <property type="entry name" value="UBIQUINONE BIOSYNTHESIS ACCESSORY FACTOR UBIJ"/>
    <property type="match status" value="1"/>
</dbReference>
<keyword evidence="1" id="KW-0831">Ubiquinone biosynthesis</keyword>
<dbReference type="AlphaFoldDB" id="A0A2X2CB82"/>
<comment type="function">
    <text evidence="1">Required for ubiquinone (coenzyme Q) biosynthesis. Binds hydrophobic ubiquinone biosynthetic intermediates via its SCP2 domain and is essential for the stability of the Ubi complex. May constitute a docking platform where Ubi enzymes assemble and access their SCP2-bound polyprenyl substrates.</text>
</comment>
<dbReference type="Pfam" id="PF02036">
    <property type="entry name" value="SCP2"/>
    <property type="match status" value="1"/>
</dbReference>
<comment type="pathway">
    <text evidence="1">Cofactor biosynthesis; ubiquinone biosynthesis.</text>
</comment>
<dbReference type="InterPro" id="IPR003033">
    <property type="entry name" value="SCP2_sterol-bd_dom"/>
</dbReference>